<dbReference type="SUPFAM" id="SSF51695">
    <property type="entry name" value="PLC-like phosphodiesterases"/>
    <property type="match status" value="1"/>
</dbReference>
<reference evidence="3 4" key="1">
    <citation type="submission" date="2020-10" db="EMBL/GenBank/DDBJ databases">
        <title>Draft genome and description of Brachybacterium epidermidis sp nov.</title>
        <authorList>
            <person name="Boxberger M."/>
            <person name="La Scola B."/>
        </authorList>
    </citation>
    <scope>NUCLEOTIDE SEQUENCE [LARGE SCALE GENOMIC DNA]</scope>
    <source>
        <strain evidence="3 4">Marseille-Q2903</strain>
    </source>
</reference>
<dbReference type="PANTHER" id="PTHR46211:SF14">
    <property type="entry name" value="GLYCEROPHOSPHODIESTER PHOSPHODIESTERASE"/>
    <property type="match status" value="1"/>
</dbReference>
<evidence type="ECO:0000313" key="3">
    <source>
        <dbReference type="EMBL" id="MBE9403305.1"/>
    </source>
</evidence>
<evidence type="ECO:0000256" key="1">
    <source>
        <dbReference type="SAM" id="MobiDB-lite"/>
    </source>
</evidence>
<dbReference type="Proteomes" id="UP000644727">
    <property type="component" value="Unassembled WGS sequence"/>
</dbReference>
<dbReference type="Pfam" id="PF03009">
    <property type="entry name" value="GDPD"/>
    <property type="match status" value="1"/>
</dbReference>
<protein>
    <submittedName>
        <fullName evidence="3">Glycerophosphodiester phosphodiesterase</fullName>
    </submittedName>
</protein>
<evidence type="ECO:0000313" key="4">
    <source>
        <dbReference type="Proteomes" id="UP000644727"/>
    </source>
</evidence>
<evidence type="ECO:0000259" key="2">
    <source>
        <dbReference type="PROSITE" id="PS51704"/>
    </source>
</evidence>
<proteinExistence type="predicted"/>
<keyword evidence="4" id="KW-1185">Reference proteome</keyword>
<sequence length="292" mass="31206">MNTVAPSASDVPSSGTSGAPGTAGARSDRHIPQLVGHRGAAALVPENTLLSFRRGIADGAVLLECDVHLSADGRDVIIHDATIDRTAQPDSPLRTGSVAELTREQLDRVRVGMDQRIPTLTEVLDVAVGEGGTRIPLLVEVKAPAATALVMQILTAYFRDQDFAERASAPAMVISFHPEVLQEARAVAPHIPRLLTTTETSEQFFTTAVELDVAQIGVRIADARQADVERARQLGIELNLWTARSEEELHRALELGCDTITVDDPRWAREIIAGAGSPDAGLPGRKSERIGA</sequence>
<dbReference type="PANTHER" id="PTHR46211">
    <property type="entry name" value="GLYCEROPHOSPHORYL DIESTER PHOSPHODIESTERASE"/>
    <property type="match status" value="1"/>
</dbReference>
<organism evidence="3 4">
    <name type="scientific">Brachybacterium epidermidis</name>
    <dbReference type="NCBI Taxonomy" id="2781983"/>
    <lineage>
        <taxon>Bacteria</taxon>
        <taxon>Bacillati</taxon>
        <taxon>Actinomycetota</taxon>
        <taxon>Actinomycetes</taxon>
        <taxon>Micrococcales</taxon>
        <taxon>Dermabacteraceae</taxon>
        <taxon>Brachybacterium</taxon>
    </lineage>
</organism>
<dbReference type="InterPro" id="IPR030395">
    <property type="entry name" value="GP_PDE_dom"/>
</dbReference>
<comment type="caution">
    <text evidence="3">The sequence shown here is derived from an EMBL/GenBank/DDBJ whole genome shotgun (WGS) entry which is preliminary data.</text>
</comment>
<feature type="region of interest" description="Disordered" evidence="1">
    <location>
        <begin position="1"/>
        <end position="27"/>
    </location>
</feature>
<name>A0ABR9W1J1_9MICO</name>
<dbReference type="EMBL" id="JADEYR010000002">
    <property type="protein sequence ID" value="MBE9403305.1"/>
    <property type="molecule type" value="Genomic_DNA"/>
</dbReference>
<dbReference type="RefSeq" id="WP_193865050.1">
    <property type="nucleotide sequence ID" value="NZ_JADEYR010000002.1"/>
</dbReference>
<dbReference type="InterPro" id="IPR017946">
    <property type="entry name" value="PLC-like_Pdiesterase_TIM-brl"/>
</dbReference>
<dbReference type="Gene3D" id="3.20.20.190">
    <property type="entry name" value="Phosphatidylinositol (PI) phosphodiesterase"/>
    <property type="match status" value="1"/>
</dbReference>
<accession>A0ABR9W1J1</accession>
<gene>
    <name evidence="3" type="ORF">IOE58_03560</name>
</gene>
<feature type="domain" description="GP-PDE" evidence="2">
    <location>
        <begin position="32"/>
        <end position="272"/>
    </location>
</feature>
<feature type="compositionally biased region" description="Low complexity" evidence="1">
    <location>
        <begin position="12"/>
        <end position="25"/>
    </location>
</feature>
<dbReference type="PROSITE" id="PS51704">
    <property type="entry name" value="GP_PDE"/>
    <property type="match status" value="1"/>
</dbReference>